<dbReference type="InterPro" id="IPR030678">
    <property type="entry name" value="Peptide/Ni-bd"/>
</dbReference>
<dbReference type="RefSeq" id="WP_245710318.1">
    <property type="nucleotide sequence ID" value="NZ_FNMZ01000001.1"/>
</dbReference>
<dbReference type="Gene3D" id="3.10.105.10">
    <property type="entry name" value="Dipeptide-binding Protein, Domain 3"/>
    <property type="match status" value="1"/>
</dbReference>
<dbReference type="PANTHER" id="PTHR30290">
    <property type="entry name" value="PERIPLASMIC BINDING COMPONENT OF ABC TRANSPORTER"/>
    <property type="match status" value="1"/>
</dbReference>
<dbReference type="InterPro" id="IPR039424">
    <property type="entry name" value="SBP_5"/>
</dbReference>
<reference evidence="5 6" key="1">
    <citation type="submission" date="2016-10" db="EMBL/GenBank/DDBJ databases">
        <authorList>
            <person name="de Groot N.N."/>
        </authorList>
    </citation>
    <scope>NUCLEOTIDE SEQUENCE [LARGE SCALE GENOMIC DNA]</scope>
    <source>
        <strain evidence="5 6">DSM 17890</strain>
    </source>
</reference>
<dbReference type="PIRSF" id="PIRSF002741">
    <property type="entry name" value="MppA"/>
    <property type="match status" value="1"/>
</dbReference>
<evidence type="ECO:0000259" key="4">
    <source>
        <dbReference type="Pfam" id="PF00496"/>
    </source>
</evidence>
<evidence type="ECO:0000313" key="6">
    <source>
        <dbReference type="Proteomes" id="UP000199118"/>
    </source>
</evidence>
<accession>A0A1H2QPK0</accession>
<evidence type="ECO:0000256" key="1">
    <source>
        <dbReference type="ARBA" id="ARBA00004418"/>
    </source>
</evidence>
<dbReference type="SUPFAM" id="SSF53850">
    <property type="entry name" value="Periplasmic binding protein-like II"/>
    <property type="match status" value="1"/>
</dbReference>
<name>A0A1H2QPK0_9RHOB</name>
<dbReference type="CDD" id="cd08502">
    <property type="entry name" value="PBP2_NikA_DppA_OppA_like_16"/>
    <property type="match status" value="1"/>
</dbReference>
<keyword evidence="3" id="KW-0732">Signal</keyword>
<dbReference type="PANTHER" id="PTHR30290:SF38">
    <property type="entry name" value="D,D-DIPEPTIDE-BINDING PERIPLASMIC PROTEIN DDPA-RELATED"/>
    <property type="match status" value="1"/>
</dbReference>
<dbReference type="AlphaFoldDB" id="A0A1H2QPK0"/>
<dbReference type="InterPro" id="IPR000914">
    <property type="entry name" value="SBP_5_dom"/>
</dbReference>
<proteinExistence type="inferred from homology"/>
<dbReference type="EMBL" id="FNMZ01000001">
    <property type="protein sequence ID" value="SDW09015.1"/>
    <property type="molecule type" value="Genomic_DNA"/>
</dbReference>
<dbReference type="GO" id="GO:0015833">
    <property type="term" value="P:peptide transport"/>
    <property type="evidence" value="ECO:0007669"/>
    <property type="project" value="TreeGrafter"/>
</dbReference>
<dbReference type="Pfam" id="PF00496">
    <property type="entry name" value="SBP_bac_5"/>
    <property type="match status" value="1"/>
</dbReference>
<dbReference type="GO" id="GO:1904680">
    <property type="term" value="F:peptide transmembrane transporter activity"/>
    <property type="evidence" value="ECO:0007669"/>
    <property type="project" value="TreeGrafter"/>
</dbReference>
<dbReference type="GO" id="GO:0030288">
    <property type="term" value="C:outer membrane-bounded periplasmic space"/>
    <property type="evidence" value="ECO:0007669"/>
    <property type="project" value="UniProtKB-ARBA"/>
</dbReference>
<gene>
    <name evidence="5" type="ORF">SAMN05444336_101112</name>
</gene>
<organism evidence="5 6">
    <name type="scientific">Albimonas donghaensis</name>
    <dbReference type="NCBI Taxonomy" id="356660"/>
    <lineage>
        <taxon>Bacteria</taxon>
        <taxon>Pseudomonadati</taxon>
        <taxon>Pseudomonadota</taxon>
        <taxon>Alphaproteobacteria</taxon>
        <taxon>Rhodobacterales</taxon>
        <taxon>Paracoccaceae</taxon>
        <taxon>Albimonas</taxon>
    </lineage>
</organism>
<dbReference type="GO" id="GO:0043190">
    <property type="term" value="C:ATP-binding cassette (ABC) transporter complex"/>
    <property type="evidence" value="ECO:0007669"/>
    <property type="project" value="InterPro"/>
</dbReference>
<comment type="subcellular location">
    <subcellularLocation>
        <location evidence="1">Periplasm</location>
    </subcellularLocation>
</comment>
<sequence>MLDGMKALARMPARRGARAALMAAAATAVMGVGLPAQAETLRVVMHSALRVLDPIITTAYMSRNHGYMVFDTLLALDENFEIKPQMAESYSVSEDGLTWTFKLRDGLMFHDGAPVTSEDAIASLARWGQRDGMGQKMMDYVSEMVAVDDATFEIKLKEPYGLLPGSIAKPSSNVPFIMPKRLAETPASEPIAEQIGSGPFTFKQDEFQPGVLTVYEKFEDYKPRDEEPSWASGGKVVKVDRVEWVVMADAQTALNALMSDEIDYWESPPYDLLPILETNPELEMRVINKMGSTTIGRPNFLHPPFDNKAVRQAAMVALNQQDIMDAMIGNPDYYKICGAMFLCDTPLETAVGAEGVLEKDDLDKAKAMLAESGYDGTPVVIMHPTDVGTLRTQPVVAAQALRDAGFTVDLQAMDWQTLVGRRASQAPIADGGWNMFFTTWVGADVFNPIANNMVNGRGPDGGGWFGWPDLPKAEELRDAYARAGTTEEQAAIAAELQALAYDEVMYIPGGQFTAPAAWTTSVKGVLDGPAPFFWNISKE</sequence>
<dbReference type="Gene3D" id="3.40.190.10">
    <property type="entry name" value="Periplasmic binding protein-like II"/>
    <property type="match status" value="1"/>
</dbReference>
<evidence type="ECO:0000313" key="5">
    <source>
        <dbReference type="EMBL" id="SDW09015.1"/>
    </source>
</evidence>
<dbReference type="STRING" id="356660.SAMN05444336_101112"/>
<feature type="domain" description="Solute-binding protein family 5" evidence="4">
    <location>
        <begin position="81"/>
        <end position="443"/>
    </location>
</feature>
<protein>
    <submittedName>
        <fullName evidence="5">Peptide/nickel transport system substrate-binding protein</fullName>
    </submittedName>
</protein>
<comment type="similarity">
    <text evidence="2">Belongs to the bacterial solute-binding protein 5 family.</text>
</comment>
<evidence type="ECO:0000256" key="2">
    <source>
        <dbReference type="ARBA" id="ARBA00005695"/>
    </source>
</evidence>
<evidence type="ECO:0000256" key="3">
    <source>
        <dbReference type="ARBA" id="ARBA00022729"/>
    </source>
</evidence>
<dbReference type="Proteomes" id="UP000199118">
    <property type="component" value="Unassembled WGS sequence"/>
</dbReference>
<keyword evidence="6" id="KW-1185">Reference proteome</keyword>